<keyword evidence="2" id="KW-1185">Reference proteome</keyword>
<protein>
    <submittedName>
        <fullName evidence="1">Uncharacterized protein</fullName>
    </submittedName>
</protein>
<comment type="caution">
    <text evidence="1">The sequence shown here is derived from an EMBL/GenBank/DDBJ whole genome shotgun (WGS) entry which is preliminary data.</text>
</comment>
<dbReference type="InterPro" id="IPR045733">
    <property type="entry name" value="DUF6087"/>
</dbReference>
<organism evidence="1 2">
    <name type="scientific">Streptomyces nanshensis</name>
    <dbReference type="NCBI Taxonomy" id="518642"/>
    <lineage>
        <taxon>Bacteria</taxon>
        <taxon>Bacillati</taxon>
        <taxon>Actinomycetota</taxon>
        <taxon>Actinomycetes</taxon>
        <taxon>Kitasatosporales</taxon>
        <taxon>Streptomycetaceae</taxon>
        <taxon>Streptomyces</taxon>
    </lineage>
</organism>
<proteinExistence type="predicted"/>
<evidence type="ECO:0000313" key="2">
    <source>
        <dbReference type="Proteomes" id="UP000176005"/>
    </source>
</evidence>
<dbReference type="AlphaFoldDB" id="A0A1E7LC37"/>
<name>A0A1E7LC37_9ACTN</name>
<reference evidence="1 2" key="1">
    <citation type="journal article" date="2016" name="Front. Microbiol.">
        <title>Comparative Genomics Analysis of Streptomyces Species Reveals Their Adaptation to the Marine Environment and Their Diversity at the Genomic Level.</title>
        <authorList>
            <person name="Tian X."/>
            <person name="Zhang Z."/>
            <person name="Yang T."/>
            <person name="Chen M."/>
            <person name="Li J."/>
            <person name="Chen F."/>
            <person name="Yang J."/>
            <person name="Li W."/>
            <person name="Zhang B."/>
            <person name="Zhang Z."/>
            <person name="Wu J."/>
            <person name="Zhang C."/>
            <person name="Long L."/>
            <person name="Xiao J."/>
        </authorList>
    </citation>
    <scope>NUCLEOTIDE SEQUENCE [LARGE SCALE GENOMIC DNA]</scope>
    <source>
        <strain evidence="1 2">SCSIO 10429</strain>
    </source>
</reference>
<dbReference type="EMBL" id="LJGW01000039">
    <property type="protein sequence ID" value="OEV13792.1"/>
    <property type="molecule type" value="Genomic_DNA"/>
</dbReference>
<dbReference type="Proteomes" id="UP000176005">
    <property type="component" value="Unassembled WGS sequence"/>
</dbReference>
<sequence length="77" mass="8972">MDESLEYLARVQQLRRERMTGKRRMLFLDSGAPAGSHVRPDEWRVIEEFDGYEWRAVGLAPNYPSAAAYVHRQHPEA</sequence>
<dbReference type="Pfam" id="PF19565">
    <property type="entry name" value="DUF6087"/>
    <property type="match status" value="1"/>
</dbReference>
<accession>A0A1E7LC37</accession>
<dbReference type="RefSeq" id="WP_070014659.1">
    <property type="nucleotide sequence ID" value="NZ_LJGW01000039.1"/>
</dbReference>
<evidence type="ECO:0000313" key="1">
    <source>
        <dbReference type="EMBL" id="OEV13792.1"/>
    </source>
</evidence>
<gene>
    <name evidence="1" type="ORF">AN218_01795</name>
</gene>